<feature type="compositionally biased region" description="Basic and acidic residues" evidence="1">
    <location>
        <begin position="50"/>
        <end position="63"/>
    </location>
</feature>
<name>A0A4Y2H2V5_ARAVE</name>
<dbReference type="Proteomes" id="UP000499080">
    <property type="component" value="Unassembled WGS sequence"/>
</dbReference>
<feature type="region of interest" description="Disordered" evidence="1">
    <location>
        <begin position="25"/>
        <end position="119"/>
    </location>
</feature>
<evidence type="ECO:0000313" key="3">
    <source>
        <dbReference type="Proteomes" id="UP000499080"/>
    </source>
</evidence>
<protein>
    <submittedName>
        <fullName evidence="2">Uncharacterized protein</fullName>
    </submittedName>
</protein>
<gene>
    <name evidence="2" type="ORF">AVEN_169034_1</name>
</gene>
<feature type="compositionally biased region" description="Polar residues" evidence="1">
    <location>
        <begin position="82"/>
        <end position="92"/>
    </location>
</feature>
<comment type="caution">
    <text evidence="2">The sequence shown here is derived from an EMBL/GenBank/DDBJ whole genome shotgun (WGS) entry which is preliminary data.</text>
</comment>
<evidence type="ECO:0000313" key="2">
    <source>
        <dbReference type="EMBL" id="GBM59088.1"/>
    </source>
</evidence>
<organism evidence="2 3">
    <name type="scientific">Araneus ventricosus</name>
    <name type="common">Orbweaver spider</name>
    <name type="synonym">Epeira ventricosa</name>
    <dbReference type="NCBI Taxonomy" id="182803"/>
    <lineage>
        <taxon>Eukaryota</taxon>
        <taxon>Metazoa</taxon>
        <taxon>Ecdysozoa</taxon>
        <taxon>Arthropoda</taxon>
        <taxon>Chelicerata</taxon>
        <taxon>Arachnida</taxon>
        <taxon>Araneae</taxon>
        <taxon>Araneomorphae</taxon>
        <taxon>Entelegynae</taxon>
        <taxon>Araneoidea</taxon>
        <taxon>Araneidae</taxon>
        <taxon>Araneus</taxon>
    </lineage>
</organism>
<keyword evidence="3" id="KW-1185">Reference proteome</keyword>
<evidence type="ECO:0000256" key="1">
    <source>
        <dbReference type="SAM" id="MobiDB-lite"/>
    </source>
</evidence>
<sequence>MRMPQVGARFLKRTENPALASLVKSAPESLSSKEKSNDVPFLSSVCNGEGQRRKAQDATRTLEEGDEKEDEEIIGRKWQRSGKMNEQQQKSPESFLAPMRTSSFPAPIKKGSGSTISAT</sequence>
<dbReference type="OrthoDB" id="10338688at2759"/>
<accession>A0A4Y2H2V5</accession>
<dbReference type="AlphaFoldDB" id="A0A4Y2H2V5"/>
<dbReference type="EMBL" id="BGPR01001665">
    <property type="protein sequence ID" value="GBM59088.1"/>
    <property type="molecule type" value="Genomic_DNA"/>
</dbReference>
<proteinExistence type="predicted"/>
<reference evidence="2 3" key="1">
    <citation type="journal article" date="2019" name="Sci. Rep.">
        <title>Orb-weaving spider Araneus ventricosus genome elucidates the spidroin gene catalogue.</title>
        <authorList>
            <person name="Kono N."/>
            <person name="Nakamura H."/>
            <person name="Ohtoshi R."/>
            <person name="Moran D.A.P."/>
            <person name="Shinohara A."/>
            <person name="Yoshida Y."/>
            <person name="Fujiwara M."/>
            <person name="Mori M."/>
            <person name="Tomita M."/>
            <person name="Arakawa K."/>
        </authorList>
    </citation>
    <scope>NUCLEOTIDE SEQUENCE [LARGE SCALE GENOMIC DNA]</scope>
</reference>